<dbReference type="SUPFAM" id="SSF51126">
    <property type="entry name" value="Pectin lyase-like"/>
    <property type="match status" value="1"/>
</dbReference>
<dbReference type="OrthoDB" id="9808066at2"/>
<accession>A0A428YRP7</accession>
<proteinExistence type="predicted"/>
<dbReference type="Proteomes" id="UP000287547">
    <property type="component" value="Unassembled WGS sequence"/>
</dbReference>
<evidence type="ECO:0000313" key="2">
    <source>
        <dbReference type="EMBL" id="RSM71836.1"/>
    </source>
</evidence>
<dbReference type="InterPro" id="IPR011050">
    <property type="entry name" value="Pectin_lyase_fold/virulence"/>
</dbReference>
<feature type="signal peptide" evidence="1">
    <location>
        <begin position="1"/>
        <end position="23"/>
    </location>
</feature>
<dbReference type="SMART" id="SM00710">
    <property type="entry name" value="PbH1"/>
    <property type="match status" value="5"/>
</dbReference>
<dbReference type="EMBL" id="QHKI01000061">
    <property type="protein sequence ID" value="RSM71836.1"/>
    <property type="molecule type" value="Genomic_DNA"/>
</dbReference>
<gene>
    <name evidence="2" type="ORF">DMH04_43005</name>
</gene>
<protein>
    <submittedName>
        <fullName evidence="2">Uncharacterized protein</fullName>
    </submittedName>
</protein>
<comment type="caution">
    <text evidence="2">The sequence shown here is derived from an EMBL/GenBank/DDBJ whole genome shotgun (WGS) entry which is preliminary data.</text>
</comment>
<reference evidence="2 3" key="1">
    <citation type="submission" date="2018-05" db="EMBL/GenBank/DDBJ databases">
        <title>Evolution of GPA BGCs.</title>
        <authorList>
            <person name="Waglechner N."/>
            <person name="Wright G.D."/>
        </authorList>
    </citation>
    <scope>NUCLEOTIDE SEQUENCE [LARGE SCALE GENOMIC DNA]</scope>
    <source>
        <strain evidence="2 3">A82846</strain>
    </source>
</reference>
<evidence type="ECO:0000313" key="3">
    <source>
        <dbReference type="Proteomes" id="UP000287547"/>
    </source>
</evidence>
<organism evidence="2 3">
    <name type="scientific">Kibdelosporangium aridum</name>
    <dbReference type="NCBI Taxonomy" id="2030"/>
    <lineage>
        <taxon>Bacteria</taxon>
        <taxon>Bacillati</taxon>
        <taxon>Actinomycetota</taxon>
        <taxon>Actinomycetes</taxon>
        <taxon>Pseudonocardiales</taxon>
        <taxon>Pseudonocardiaceae</taxon>
        <taxon>Kibdelosporangium</taxon>
    </lineage>
</organism>
<dbReference type="InterPro" id="IPR006626">
    <property type="entry name" value="PbH1"/>
</dbReference>
<evidence type="ECO:0000256" key="1">
    <source>
        <dbReference type="SAM" id="SignalP"/>
    </source>
</evidence>
<dbReference type="AlphaFoldDB" id="A0A428YRP7"/>
<keyword evidence="1" id="KW-0732">Signal</keyword>
<dbReference type="Gene3D" id="2.160.20.10">
    <property type="entry name" value="Single-stranded right-handed beta-helix, Pectin lyase-like"/>
    <property type="match status" value="2"/>
</dbReference>
<dbReference type="PANTHER" id="PTHR36453:SF1">
    <property type="entry name" value="RIGHT HANDED BETA HELIX DOMAIN-CONTAINING PROTEIN"/>
    <property type="match status" value="1"/>
</dbReference>
<dbReference type="PANTHER" id="PTHR36453">
    <property type="entry name" value="SECRETED PROTEIN-RELATED"/>
    <property type="match status" value="1"/>
</dbReference>
<feature type="chain" id="PRO_5019306733" evidence="1">
    <location>
        <begin position="24"/>
        <end position="567"/>
    </location>
</feature>
<sequence length="567" mass="60884">MASKWVTAVLGTALALSATPAVADPSGGSPTVVFAAPDGSGDRCTYQRPCSVTQAQLKVRDLAPRMRSDIVVTLAGGTYQLNAPLTFTEADSGRNGHQVRWRASPGRPVVISGGIPVDGWTKSGNLWSAKVPRDMVTRQLYADGVRLPRATGSLPVSLTQTPTGFTASDASLANWRNPDNIEFVLGDGHGSWSEPRCGVKSIAGAAITMDQPCWDNMKLPSEPRGPYGDNPHGGFPSYPSDAVPTRVENAYELLSEGEWYLDEAADRIFYFPHENEDVRKKRFVAAKLERLLGTSTTAAKPLHDVSFEGLGFAYATWLQPSSDEGFVEMQANFTLTGVGASKSQGLCNYSEPKGTCPFASWTRPAAAVDLVGTRNVKFLRNTFQHLGGAGLGFQHGVQNNLVQGNVVTDVSGIGILLGAVDDPSPKDDYEIATGNTIDSNYVHHTGVDFTGAPAIVNGYSQKTSITHNEITDVPYSGISSGWGGWRTNSTFPDENPNINADNDISYNLVYRNMLVRWDGAIYTNGPQGRSYEHGLTVRGNVNFSGLKTANSIYNDEGGDYVTITGNV</sequence>
<dbReference type="InterPro" id="IPR012334">
    <property type="entry name" value="Pectin_lyas_fold"/>
</dbReference>
<name>A0A428YRP7_KIBAR</name>